<dbReference type="EMBL" id="CM001887">
    <property type="protein sequence ID" value="EOY29462.1"/>
    <property type="molecule type" value="Genomic_DNA"/>
</dbReference>
<keyword evidence="2" id="KW-1185">Reference proteome</keyword>
<accession>A0A061GJW7</accession>
<dbReference type="InParanoid" id="A0A061GJW7"/>
<proteinExistence type="predicted"/>
<gene>
    <name evidence="1" type="ORF">TCM_036985</name>
</gene>
<dbReference type="HOGENOM" id="CLU_2547188_0_0_1"/>
<organism evidence="1 2">
    <name type="scientific">Theobroma cacao</name>
    <name type="common">Cacao</name>
    <name type="synonym">Cocoa</name>
    <dbReference type="NCBI Taxonomy" id="3641"/>
    <lineage>
        <taxon>Eukaryota</taxon>
        <taxon>Viridiplantae</taxon>
        <taxon>Streptophyta</taxon>
        <taxon>Embryophyta</taxon>
        <taxon>Tracheophyta</taxon>
        <taxon>Spermatophyta</taxon>
        <taxon>Magnoliopsida</taxon>
        <taxon>eudicotyledons</taxon>
        <taxon>Gunneridae</taxon>
        <taxon>Pentapetalae</taxon>
        <taxon>rosids</taxon>
        <taxon>malvids</taxon>
        <taxon>Malvales</taxon>
        <taxon>Malvaceae</taxon>
        <taxon>Byttnerioideae</taxon>
        <taxon>Theobroma</taxon>
    </lineage>
</organism>
<name>A0A061GJW7_THECC</name>
<dbReference type="AlphaFoldDB" id="A0A061GJW7"/>
<sequence length="83" mass="9720">MTTAQGKFLPQLLFLPFDFKQLFILEIKGLRKKGRKKLDEKEWRAGSDSHGTLDAAIWSRLQLNEAQQQVKQSPWLKGQYYKP</sequence>
<dbReference type="Gramene" id="EOY29462">
    <property type="protein sequence ID" value="EOY29462"/>
    <property type="gene ID" value="TCM_036985"/>
</dbReference>
<evidence type="ECO:0000313" key="1">
    <source>
        <dbReference type="EMBL" id="EOY29462.1"/>
    </source>
</evidence>
<dbReference type="Proteomes" id="UP000026915">
    <property type="component" value="Chromosome 9"/>
</dbReference>
<reference evidence="1 2" key="1">
    <citation type="journal article" date="2013" name="Genome Biol.">
        <title>The genome sequence of the most widely cultivated cacao type and its use to identify candidate genes regulating pod color.</title>
        <authorList>
            <person name="Motamayor J.C."/>
            <person name="Mockaitis K."/>
            <person name="Schmutz J."/>
            <person name="Haiminen N."/>
            <person name="Iii D.L."/>
            <person name="Cornejo O."/>
            <person name="Findley S.D."/>
            <person name="Zheng P."/>
            <person name="Utro F."/>
            <person name="Royaert S."/>
            <person name="Saski C."/>
            <person name="Jenkins J."/>
            <person name="Podicheti R."/>
            <person name="Zhao M."/>
            <person name="Scheffler B.E."/>
            <person name="Stack J.C."/>
            <person name="Feltus F.A."/>
            <person name="Mustiga G.M."/>
            <person name="Amores F."/>
            <person name="Phillips W."/>
            <person name="Marelli J.P."/>
            <person name="May G.D."/>
            <person name="Shapiro H."/>
            <person name="Ma J."/>
            <person name="Bustamante C.D."/>
            <person name="Schnell R.J."/>
            <person name="Main D."/>
            <person name="Gilbert D."/>
            <person name="Parida L."/>
            <person name="Kuhn D.N."/>
        </authorList>
    </citation>
    <scope>NUCLEOTIDE SEQUENCE [LARGE SCALE GENOMIC DNA]</scope>
    <source>
        <strain evidence="2">cv. Matina 1-6</strain>
    </source>
</reference>
<protein>
    <submittedName>
        <fullName evidence="1">Uncharacterized protein</fullName>
    </submittedName>
</protein>
<evidence type="ECO:0000313" key="2">
    <source>
        <dbReference type="Proteomes" id="UP000026915"/>
    </source>
</evidence>